<dbReference type="Proteomes" id="UP000567922">
    <property type="component" value="Unassembled WGS sequence"/>
</dbReference>
<keyword evidence="3" id="KW-1185">Reference proteome</keyword>
<dbReference type="AlphaFoldDB" id="A0A839RH17"/>
<feature type="transmembrane region" description="Helical" evidence="1">
    <location>
        <begin position="85"/>
        <end position="107"/>
    </location>
</feature>
<sequence length="108" mass="11367">MSTVGAAVQFRRIAVYVGLVVAAALGVLIYGATTVPDGCDIADPCGDTSRRIVSIGPPAIMLLGAFGAVIGTLRTWSAGADWRRWFGAFWFCLVLMLVFVAMAGTLAR</sequence>
<dbReference type="RefSeq" id="WP_064439688.1">
    <property type="nucleotide sequence ID" value="NZ_BDDI01000005.1"/>
</dbReference>
<feature type="transmembrane region" description="Helical" evidence="1">
    <location>
        <begin position="12"/>
        <end position="32"/>
    </location>
</feature>
<dbReference type="EMBL" id="JACHWS010000001">
    <property type="protein sequence ID" value="MBB3036022.1"/>
    <property type="molecule type" value="Genomic_DNA"/>
</dbReference>
<evidence type="ECO:0000256" key="1">
    <source>
        <dbReference type="SAM" id="Phobius"/>
    </source>
</evidence>
<accession>A0A839RH17</accession>
<evidence type="ECO:0000313" key="3">
    <source>
        <dbReference type="Proteomes" id="UP000567922"/>
    </source>
</evidence>
<evidence type="ECO:0000313" key="2">
    <source>
        <dbReference type="EMBL" id="MBB3036022.1"/>
    </source>
</evidence>
<proteinExistence type="predicted"/>
<gene>
    <name evidence="2" type="ORF">FHU29_000456</name>
</gene>
<dbReference type="OrthoDB" id="4563543at2"/>
<keyword evidence="1" id="KW-1133">Transmembrane helix</keyword>
<protein>
    <submittedName>
        <fullName evidence="2">Uncharacterized protein</fullName>
    </submittedName>
</protein>
<keyword evidence="1" id="KW-0812">Transmembrane</keyword>
<feature type="transmembrane region" description="Helical" evidence="1">
    <location>
        <begin position="52"/>
        <end position="73"/>
    </location>
</feature>
<name>A0A839RH17_9ACTN</name>
<organism evidence="2 3">
    <name type="scientific">Hoyosella altamirensis</name>
    <dbReference type="NCBI Taxonomy" id="616997"/>
    <lineage>
        <taxon>Bacteria</taxon>
        <taxon>Bacillati</taxon>
        <taxon>Actinomycetota</taxon>
        <taxon>Actinomycetes</taxon>
        <taxon>Mycobacteriales</taxon>
        <taxon>Hoyosellaceae</taxon>
        <taxon>Hoyosella</taxon>
    </lineage>
</organism>
<reference evidence="2 3" key="1">
    <citation type="submission" date="2020-08" db="EMBL/GenBank/DDBJ databases">
        <title>Sequencing the genomes of 1000 actinobacteria strains.</title>
        <authorList>
            <person name="Klenk H.-P."/>
        </authorList>
    </citation>
    <scope>NUCLEOTIDE SEQUENCE [LARGE SCALE GENOMIC DNA]</scope>
    <source>
        <strain evidence="2 3">DSM 45258</strain>
    </source>
</reference>
<keyword evidence="1" id="KW-0472">Membrane</keyword>
<comment type="caution">
    <text evidence="2">The sequence shown here is derived from an EMBL/GenBank/DDBJ whole genome shotgun (WGS) entry which is preliminary data.</text>
</comment>